<accession>A0A6M8HSV8</accession>
<dbReference type="InterPro" id="IPR004007">
    <property type="entry name" value="DhaL_dom"/>
</dbReference>
<dbReference type="SUPFAM" id="SSF101473">
    <property type="entry name" value="DhaL-like"/>
    <property type="match status" value="1"/>
</dbReference>
<dbReference type="GO" id="GO:0005829">
    <property type="term" value="C:cytosol"/>
    <property type="evidence" value="ECO:0007669"/>
    <property type="project" value="TreeGrafter"/>
</dbReference>
<keyword evidence="2" id="KW-0547">Nucleotide-binding</keyword>
<dbReference type="InterPro" id="IPR004006">
    <property type="entry name" value="DhaK_dom"/>
</dbReference>
<name>A0A6M8HSV8_9PROT</name>
<dbReference type="Proteomes" id="UP000500767">
    <property type="component" value="Chromosome"/>
</dbReference>
<keyword evidence="1" id="KW-0808">Transferase</keyword>
<dbReference type="RefSeq" id="WP_171832873.1">
    <property type="nucleotide sequence ID" value="NZ_CP053708.1"/>
</dbReference>
<dbReference type="Gene3D" id="3.30.1180.20">
    <property type="entry name" value="Dihydroxyacetone kinase, domain 2"/>
    <property type="match status" value="1"/>
</dbReference>
<proteinExistence type="predicted"/>
<dbReference type="PROSITE" id="PS51480">
    <property type="entry name" value="DHAL"/>
    <property type="match status" value="1"/>
</dbReference>
<feature type="domain" description="DhaL" evidence="5">
    <location>
        <begin position="357"/>
        <end position="546"/>
    </location>
</feature>
<dbReference type="GO" id="GO:0019563">
    <property type="term" value="P:glycerol catabolic process"/>
    <property type="evidence" value="ECO:0007669"/>
    <property type="project" value="TreeGrafter"/>
</dbReference>
<dbReference type="InterPro" id="IPR036117">
    <property type="entry name" value="DhaL_dom_sf"/>
</dbReference>
<feature type="domain" description="DhaK" evidence="6">
    <location>
        <begin position="7"/>
        <end position="328"/>
    </location>
</feature>
<dbReference type="Gene3D" id="3.40.50.10440">
    <property type="entry name" value="Dihydroxyacetone kinase, domain 1"/>
    <property type="match status" value="1"/>
</dbReference>
<dbReference type="PANTHER" id="PTHR28629">
    <property type="entry name" value="TRIOKINASE/FMN CYCLASE"/>
    <property type="match status" value="1"/>
</dbReference>
<evidence type="ECO:0000256" key="1">
    <source>
        <dbReference type="ARBA" id="ARBA00022679"/>
    </source>
</evidence>
<sequence>MKRFLNSRETLVDQAIDGFLASSAGAGLARLASGPGSRVVLAREPDRSRVAIVSGGGSGHEPAHAGFVGPGMLDAAICGDIFASPPVDAVLAAIVAVTGEAGCLLVIKNYTGDRLNFGLAAEQARALGLRVETVTVADDIALPDQARPRGLAGTLFVHRIAGFMAQQGHALGEIAAAARAVAADTASIGLSLSDCDAYTDRDAGTSRLGPDQFELGLGIHGEPGAETLPMENADALMQRAAARLAQALPDTDAPLVMLLNNLGTVPPIEMNLLLDALRRTPLASRIELVIGPAPMMTALDMNGFSLSVLPLTTDRRTALLSPCTVAAWPAARLFAPPATVQAPKLLDALQHEASNEPVRRSLILNAARLLAGMETEINAIDARIGDGDTGSTFTHAAQVIAGAIDRLPLADDAALFAALGRLLASSAGGSSGVLLSIMFTAAATAQADDPHWARALRAGLERMKSHGGAGPGDRTMIDALEPALDALQGGAGLAEAAQAARDGANATRRMGLAGAGRASYVPEAALRDVPDPGAETIARLLEGLATA</sequence>
<keyword evidence="8" id="KW-1185">Reference proteome</keyword>
<dbReference type="Gene3D" id="1.25.40.340">
    <property type="match status" value="1"/>
</dbReference>
<dbReference type="FunFam" id="3.40.50.10440:FF:000001">
    <property type="entry name" value="Dihydroxyacetone kinase, DhaK subunit"/>
    <property type="match status" value="1"/>
</dbReference>
<evidence type="ECO:0000256" key="3">
    <source>
        <dbReference type="ARBA" id="ARBA00022777"/>
    </source>
</evidence>
<evidence type="ECO:0000313" key="8">
    <source>
        <dbReference type="Proteomes" id="UP000500767"/>
    </source>
</evidence>
<organism evidence="7 8">
    <name type="scientific">Lichenicola cladoniae</name>
    <dbReference type="NCBI Taxonomy" id="1484109"/>
    <lineage>
        <taxon>Bacteria</taxon>
        <taxon>Pseudomonadati</taxon>
        <taxon>Pseudomonadota</taxon>
        <taxon>Alphaproteobacteria</taxon>
        <taxon>Acetobacterales</taxon>
        <taxon>Acetobacteraceae</taxon>
        <taxon>Lichenicola</taxon>
    </lineage>
</organism>
<dbReference type="SMART" id="SM01120">
    <property type="entry name" value="Dak2"/>
    <property type="match status" value="1"/>
</dbReference>
<dbReference type="SUPFAM" id="SSF82549">
    <property type="entry name" value="DAK1/DegV-like"/>
    <property type="match status" value="1"/>
</dbReference>
<evidence type="ECO:0000256" key="2">
    <source>
        <dbReference type="ARBA" id="ARBA00022741"/>
    </source>
</evidence>
<dbReference type="Pfam" id="PF02734">
    <property type="entry name" value="Dak2"/>
    <property type="match status" value="1"/>
</dbReference>
<evidence type="ECO:0000256" key="4">
    <source>
        <dbReference type="ARBA" id="ARBA00022840"/>
    </source>
</evidence>
<evidence type="ECO:0000313" key="7">
    <source>
        <dbReference type="EMBL" id="QKE91599.1"/>
    </source>
</evidence>
<dbReference type="GO" id="GO:0004371">
    <property type="term" value="F:glycerone kinase activity"/>
    <property type="evidence" value="ECO:0007669"/>
    <property type="project" value="InterPro"/>
</dbReference>
<evidence type="ECO:0000259" key="5">
    <source>
        <dbReference type="PROSITE" id="PS51480"/>
    </source>
</evidence>
<keyword evidence="4" id="KW-0067">ATP-binding</keyword>
<dbReference type="EMBL" id="CP053708">
    <property type="protein sequence ID" value="QKE91599.1"/>
    <property type="molecule type" value="Genomic_DNA"/>
</dbReference>
<dbReference type="PROSITE" id="PS51481">
    <property type="entry name" value="DHAK"/>
    <property type="match status" value="1"/>
</dbReference>
<keyword evidence="3" id="KW-0418">Kinase</keyword>
<reference evidence="7 8" key="1">
    <citation type="journal article" date="2014" name="World J. Microbiol. Biotechnol.">
        <title>Biodiversity and physiological characteristics of Antarctic and Arctic lichens-associated bacteria.</title>
        <authorList>
            <person name="Lee Y.M."/>
            <person name="Kim E.H."/>
            <person name="Lee H.K."/>
            <person name="Hong S.G."/>
        </authorList>
    </citation>
    <scope>NUCLEOTIDE SEQUENCE [LARGE SCALE GENOMIC DNA]</scope>
    <source>
        <strain evidence="7 8">PAMC 26569</strain>
    </source>
</reference>
<dbReference type="GO" id="GO:0005524">
    <property type="term" value="F:ATP binding"/>
    <property type="evidence" value="ECO:0007669"/>
    <property type="project" value="UniProtKB-KW"/>
</dbReference>
<gene>
    <name evidence="7" type="ORF">HN018_17565</name>
</gene>
<evidence type="ECO:0000259" key="6">
    <source>
        <dbReference type="PROSITE" id="PS51481"/>
    </source>
</evidence>
<dbReference type="InterPro" id="IPR050861">
    <property type="entry name" value="Dihydroxyacetone_Kinase"/>
</dbReference>
<dbReference type="KEGG" id="lck:HN018_17565"/>
<dbReference type="PANTHER" id="PTHR28629:SF4">
    <property type="entry name" value="TRIOKINASE_FMN CYCLASE"/>
    <property type="match status" value="1"/>
</dbReference>
<dbReference type="AlphaFoldDB" id="A0A6M8HSV8"/>
<protein>
    <submittedName>
        <fullName evidence="7">DAK2 domain-containing protein</fullName>
    </submittedName>
</protein>
<dbReference type="Pfam" id="PF02733">
    <property type="entry name" value="Dak1"/>
    <property type="match status" value="1"/>
</dbReference>